<dbReference type="CDD" id="cd07505">
    <property type="entry name" value="HAD_BPGM-like"/>
    <property type="match status" value="1"/>
</dbReference>
<dbReference type="Gene3D" id="1.10.150.240">
    <property type="entry name" value="Putative phosphatase, domain 2"/>
    <property type="match status" value="1"/>
</dbReference>
<organism evidence="2 3">
    <name type="scientific">Vibrio maritimus</name>
    <dbReference type="NCBI Taxonomy" id="990268"/>
    <lineage>
        <taxon>Bacteria</taxon>
        <taxon>Pseudomonadati</taxon>
        <taxon>Pseudomonadota</taxon>
        <taxon>Gammaproteobacteria</taxon>
        <taxon>Vibrionales</taxon>
        <taxon>Vibrionaceae</taxon>
        <taxon>Vibrio</taxon>
    </lineage>
</organism>
<dbReference type="PANTHER" id="PTHR43481:SF4">
    <property type="entry name" value="GLYCEROL-1-PHOSPHATE PHOSPHOHYDROLASE 1-RELATED"/>
    <property type="match status" value="1"/>
</dbReference>
<proteinExistence type="inferred from homology"/>
<protein>
    <submittedName>
        <fullName evidence="2">Putative phosphatase YqaB</fullName>
    </submittedName>
</protein>
<dbReference type="InterPro" id="IPR006439">
    <property type="entry name" value="HAD-SF_hydro_IA"/>
</dbReference>
<dbReference type="InterPro" id="IPR041492">
    <property type="entry name" value="HAD_2"/>
</dbReference>
<evidence type="ECO:0000313" key="2">
    <source>
        <dbReference type="EMBL" id="GAL32269.1"/>
    </source>
</evidence>
<dbReference type="OrthoDB" id="9782449at2"/>
<dbReference type="SFLD" id="SFLDS00003">
    <property type="entry name" value="Haloacid_Dehalogenase"/>
    <property type="match status" value="1"/>
</dbReference>
<dbReference type="AlphaFoldDB" id="A0A090T0L5"/>
<dbReference type="SUPFAM" id="SSF56784">
    <property type="entry name" value="HAD-like"/>
    <property type="match status" value="1"/>
</dbReference>
<dbReference type="NCBIfam" id="TIGR01509">
    <property type="entry name" value="HAD-SF-IA-v3"/>
    <property type="match status" value="1"/>
</dbReference>
<sequence>MESSAYKAHSFIDLLILISVTVRSSLVNNVGFRAQIRTLEVNVLLQLEKYDAIIFDMDGTLLDTMPNHVKAWELTAEHFEFPFDRSWLHSLGGMPSNKIAGQVNKRYGLDLDTQSVANFKMKTFATLPFHGAPIMHTYEVFKQYRGQKPMAIGTGSQRDSAIKLLTEAGVLEAFDCIVSATEVTSHKPNPDTFLMAAEKMGKQASRCVVFEDTKLGLQAAHAAAMDCYLVTETSFEFYPA</sequence>
<dbReference type="InterPro" id="IPR023198">
    <property type="entry name" value="PGP-like_dom2"/>
</dbReference>
<reference evidence="2 3" key="2">
    <citation type="submission" date="2014-09" db="EMBL/GenBank/DDBJ databases">
        <authorList>
            <consortium name="NBRP consortium"/>
            <person name="Sawabe T."/>
            <person name="Meirelles P."/>
            <person name="Nakanishi M."/>
            <person name="Sayaka M."/>
            <person name="Hattori M."/>
            <person name="Ohkuma M."/>
        </authorList>
    </citation>
    <scope>NUCLEOTIDE SEQUENCE [LARGE SCALE GENOMIC DNA]</scope>
    <source>
        <strain evidence="2 3">JCM 19240</strain>
    </source>
</reference>
<reference evidence="2 3" key="1">
    <citation type="submission" date="2014-09" db="EMBL/GenBank/DDBJ databases">
        <title>Vibrio maritimus JCM 19240. (C210) whole genome shotgun sequence.</title>
        <authorList>
            <person name="Sawabe T."/>
            <person name="Meirelles P."/>
            <person name="Nakanishi M."/>
            <person name="Sayaka M."/>
            <person name="Hattori M."/>
            <person name="Ohkuma M."/>
        </authorList>
    </citation>
    <scope>NUCLEOTIDE SEQUENCE [LARGE SCALE GENOMIC DNA]</scope>
    <source>
        <strain evidence="2 3">JCM 19240</strain>
    </source>
</reference>
<gene>
    <name evidence="2" type="ORF">JCM19240_5700</name>
</gene>
<dbReference type="InterPro" id="IPR051806">
    <property type="entry name" value="HAD-like_SPP"/>
</dbReference>
<keyword evidence="3" id="KW-1185">Reference proteome</keyword>
<dbReference type="Gene3D" id="3.40.50.1000">
    <property type="entry name" value="HAD superfamily/HAD-like"/>
    <property type="match status" value="1"/>
</dbReference>
<dbReference type="InterPro" id="IPR010976">
    <property type="entry name" value="B-phosphoglucomutase_hydrolase"/>
</dbReference>
<name>A0A090T0L5_9VIBR</name>
<accession>A0A090T0L5</accession>
<dbReference type="GO" id="GO:0050308">
    <property type="term" value="F:sugar-phosphatase activity"/>
    <property type="evidence" value="ECO:0007669"/>
    <property type="project" value="TreeGrafter"/>
</dbReference>
<dbReference type="InterPro" id="IPR023214">
    <property type="entry name" value="HAD_sf"/>
</dbReference>
<dbReference type="EMBL" id="BBMT01000001">
    <property type="protein sequence ID" value="GAL32269.1"/>
    <property type="molecule type" value="Genomic_DNA"/>
</dbReference>
<comment type="caution">
    <text evidence="2">The sequence shown here is derived from an EMBL/GenBank/DDBJ whole genome shotgun (WGS) entry which is preliminary data.</text>
</comment>
<dbReference type="InterPro" id="IPR036412">
    <property type="entry name" value="HAD-like_sf"/>
</dbReference>
<comment type="similarity">
    <text evidence="1">Belongs to the HAD-like hydrolase superfamily. CbbY/CbbZ/Gph/YieH family.</text>
</comment>
<dbReference type="NCBIfam" id="TIGR02009">
    <property type="entry name" value="PGMB-YQAB-SF"/>
    <property type="match status" value="1"/>
</dbReference>
<dbReference type="SFLD" id="SFLDG01129">
    <property type="entry name" value="C1.5:_HAD__Beta-PGM__Phosphata"/>
    <property type="match status" value="1"/>
</dbReference>
<dbReference type="PANTHER" id="PTHR43481">
    <property type="entry name" value="FRUCTOSE-1-PHOSPHATE PHOSPHATASE"/>
    <property type="match status" value="1"/>
</dbReference>
<evidence type="ECO:0000256" key="1">
    <source>
        <dbReference type="ARBA" id="ARBA00006171"/>
    </source>
</evidence>
<evidence type="ECO:0000313" key="3">
    <source>
        <dbReference type="Proteomes" id="UP000029224"/>
    </source>
</evidence>
<dbReference type="Proteomes" id="UP000029224">
    <property type="component" value="Unassembled WGS sequence"/>
</dbReference>
<dbReference type="Pfam" id="PF13419">
    <property type="entry name" value="HAD_2"/>
    <property type="match status" value="1"/>
</dbReference>